<feature type="compositionally biased region" description="Low complexity" evidence="1">
    <location>
        <begin position="1"/>
        <end position="15"/>
    </location>
</feature>
<evidence type="ECO:0000313" key="2">
    <source>
        <dbReference type="EMBL" id="KAF3036464.1"/>
    </source>
</evidence>
<keyword evidence="3" id="KW-1185">Reference proteome</keyword>
<accession>A0A9P4WME4</accession>
<feature type="compositionally biased region" description="Polar residues" evidence="1">
    <location>
        <begin position="44"/>
        <end position="56"/>
    </location>
</feature>
<dbReference type="OrthoDB" id="3786631at2759"/>
<evidence type="ECO:0000256" key="1">
    <source>
        <dbReference type="SAM" id="MobiDB-lite"/>
    </source>
</evidence>
<feature type="region of interest" description="Disordered" evidence="1">
    <location>
        <begin position="1"/>
        <end position="20"/>
    </location>
</feature>
<feature type="region of interest" description="Disordered" evidence="1">
    <location>
        <begin position="34"/>
        <end position="78"/>
    </location>
</feature>
<sequence length="117" mass="12502">MAPTSTPPKASAPTAGQPFKIFCDTHKPPCSGPSAFNADFYDFNNENTPSAATSKPVSKPTANLGPAPSASRVPLTDVTQEELQDALEAPRTRNREMKGKIVAYQDALNQAYTDGYL</sequence>
<comment type="caution">
    <text evidence="2">The sequence shown here is derived from an EMBL/GenBank/DDBJ whole genome shotgun (WGS) entry which is preliminary data.</text>
</comment>
<organism evidence="2 3">
    <name type="scientific">Didymella heteroderae</name>
    <dbReference type="NCBI Taxonomy" id="1769908"/>
    <lineage>
        <taxon>Eukaryota</taxon>
        <taxon>Fungi</taxon>
        <taxon>Dikarya</taxon>
        <taxon>Ascomycota</taxon>
        <taxon>Pezizomycotina</taxon>
        <taxon>Dothideomycetes</taxon>
        <taxon>Pleosporomycetidae</taxon>
        <taxon>Pleosporales</taxon>
        <taxon>Pleosporineae</taxon>
        <taxon>Didymellaceae</taxon>
        <taxon>Didymella</taxon>
    </lineage>
</organism>
<name>A0A9P4WME4_9PLEO</name>
<dbReference type="EMBL" id="SWKV01000050">
    <property type="protein sequence ID" value="KAF3036464.1"/>
    <property type="molecule type" value="Genomic_DNA"/>
</dbReference>
<protein>
    <submittedName>
        <fullName evidence="2">Uncharacterized protein</fullName>
    </submittedName>
</protein>
<reference evidence="2" key="1">
    <citation type="submission" date="2019-04" db="EMBL/GenBank/DDBJ databases">
        <title>Sequencing of skin fungus with MAO and IRED activity.</title>
        <authorList>
            <person name="Marsaioli A.J."/>
            <person name="Bonatto J.M.C."/>
            <person name="Reis Junior O."/>
        </authorList>
    </citation>
    <scope>NUCLEOTIDE SEQUENCE</scope>
    <source>
        <strain evidence="2">28M1</strain>
    </source>
</reference>
<proteinExistence type="predicted"/>
<dbReference type="AlphaFoldDB" id="A0A9P4WME4"/>
<evidence type="ECO:0000313" key="3">
    <source>
        <dbReference type="Proteomes" id="UP000758155"/>
    </source>
</evidence>
<gene>
    <name evidence="2" type="ORF">E8E12_006241</name>
</gene>
<dbReference type="Proteomes" id="UP000758155">
    <property type="component" value="Unassembled WGS sequence"/>
</dbReference>